<dbReference type="OrthoDB" id="5296388at2"/>
<dbReference type="KEGG" id="nwx:CGZ65_04495"/>
<evidence type="ECO:0000256" key="6">
    <source>
        <dbReference type="ARBA" id="ARBA00022729"/>
    </source>
</evidence>
<comment type="subunit">
    <text evidence="3">Monomer.</text>
</comment>
<dbReference type="GO" id="GO:0009279">
    <property type="term" value="C:cell outer membrane"/>
    <property type="evidence" value="ECO:0007669"/>
    <property type="project" value="UniProtKB-SubCell"/>
</dbReference>
<dbReference type="InterPro" id="IPR004565">
    <property type="entry name" value="OM_lipoprot_LolB"/>
</dbReference>
<evidence type="ECO:0000256" key="9">
    <source>
        <dbReference type="ARBA" id="ARBA00023139"/>
    </source>
</evidence>
<evidence type="ECO:0000313" key="15">
    <source>
        <dbReference type="Proteomes" id="UP000272412"/>
    </source>
</evidence>
<dbReference type="InterPro" id="IPR029046">
    <property type="entry name" value="LolA/LolB/LppX"/>
</dbReference>
<protein>
    <recommendedName>
        <fullName evidence="4">Outer-membrane lipoprotein LolB</fullName>
    </recommendedName>
</protein>
<dbReference type="NCBIfam" id="TIGR00548">
    <property type="entry name" value="lolB"/>
    <property type="match status" value="1"/>
</dbReference>
<evidence type="ECO:0000256" key="1">
    <source>
        <dbReference type="ARBA" id="ARBA00004459"/>
    </source>
</evidence>
<dbReference type="AlphaFoldDB" id="A0A3N4N2J1"/>
<name>A0A3N4N2J1_9NEIS</name>
<keyword evidence="9" id="KW-0564">Palmitate</keyword>
<keyword evidence="15" id="KW-1185">Reference proteome</keyword>
<keyword evidence="11" id="KW-0998">Cell outer membrane</keyword>
<evidence type="ECO:0000256" key="12">
    <source>
        <dbReference type="ARBA" id="ARBA00023288"/>
    </source>
</evidence>
<dbReference type="Pfam" id="PF03550">
    <property type="entry name" value="LolB"/>
    <property type="match status" value="1"/>
</dbReference>
<keyword evidence="7" id="KW-0653">Protein transport</keyword>
<evidence type="ECO:0000256" key="7">
    <source>
        <dbReference type="ARBA" id="ARBA00022927"/>
    </source>
</evidence>
<reference evidence="14 15" key="1">
    <citation type="submission" date="2018-11" db="EMBL/GenBank/DDBJ databases">
        <title>Neisseria weixii sp. nov. isolated from the rectal contents of plateau pika (Ochotona cruzoniae).</title>
        <authorList>
            <person name="Zhang G."/>
        </authorList>
    </citation>
    <scope>NUCLEOTIDE SEQUENCE [LARGE SCALE GENOMIC DNA]</scope>
    <source>
        <strain evidence="14 15">10009</strain>
    </source>
</reference>
<dbReference type="PROSITE" id="PS51257">
    <property type="entry name" value="PROKAR_LIPOPROTEIN"/>
    <property type="match status" value="1"/>
</dbReference>
<evidence type="ECO:0000256" key="11">
    <source>
        <dbReference type="ARBA" id="ARBA00023237"/>
    </source>
</evidence>
<feature type="signal peptide" evidence="13">
    <location>
        <begin position="1"/>
        <end position="19"/>
    </location>
</feature>
<dbReference type="SUPFAM" id="SSF89392">
    <property type="entry name" value="Prokaryotic lipoproteins and lipoprotein localization factors"/>
    <property type="match status" value="1"/>
</dbReference>
<organism evidence="14 15">
    <name type="scientific">Neisseria weixii</name>
    <dbReference type="NCBI Taxonomy" id="1853276"/>
    <lineage>
        <taxon>Bacteria</taxon>
        <taxon>Pseudomonadati</taxon>
        <taxon>Pseudomonadota</taxon>
        <taxon>Betaproteobacteria</taxon>
        <taxon>Neisseriales</taxon>
        <taxon>Neisseriaceae</taxon>
        <taxon>Neisseria</taxon>
    </lineage>
</organism>
<dbReference type="RefSeq" id="WP_096294982.1">
    <property type="nucleotide sequence ID" value="NZ_CP023429.1"/>
</dbReference>
<evidence type="ECO:0000256" key="3">
    <source>
        <dbReference type="ARBA" id="ARBA00011245"/>
    </source>
</evidence>
<evidence type="ECO:0000313" key="14">
    <source>
        <dbReference type="EMBL" id="RPD89525.1"/>
    </source>
</evidence>
<sequence length="194" mass="21578">MKFKLYVSTLAALVLAACAQPNMPQQNGWLQADNTSDFTAEGRLAVKMDGKGSYANFDWAYQNQVQTINVNTPLGNTVGQLCQDKQGVLAVDNKGQIYHAQTAAQLSRQLLGYELPVQYLHIWANGKRVADAPYQLLSDGRLQQFDWTISRTLNQAGQARVLLLESTKLSVRLVFDEMNTQPEPTEQQQCSARG</sequence>
<evidence type="ECO:0000256" key="8">
    <source>
        <dbReference type="ARBA" id="ARBA00023136"/>
    </source>
</evidence>
<proteinExistence type="inferred from homology"/>
<keyword evidence="8" id="KW-0472">Membrane</keyword>
<dbReference type="Gene3D" id="2.50.20.10">
    <property type="entry name" value="Lipoprotein localisation LolA/LolB/LppX"/>
    <property type="match status" value="1"/>
</dbReference>
<dbReference type="Proteomes" id="UP000272412">
    <property type="component" value="Unassembled WGS sequence"/>
</dbReference>
<evidence type="ECO:0000256" key="2">
    <source>
        <dbReference type="ARBA" id="ARBA00009696"/>
    </source>
</evidence>
<keyword evidence="6 13" id="KW-0732">Signal</keyword>
<evidence type="ECO:0000256" key="4">
    <source>
        <dbReference type="ARBA" id="ARBA00016202"/>
    </source>
</evidence>
<accession>A0A3N4N2J1</accession>
<evidence type="ECO:0000256" key="10">
    <source>
        <dbReference type="ARBA" id="ARBA00023186"/>
    </source>
</evidence>
<comment type="subcellular location">
    <subcellularLocation>
        <location evidence="1">Cell outer membrane</location>
        <topology evidence="1">Lipid-anchor</topology>
    </subcellularLocation>
</comment>
<comment type="caution">
    <text evidence="14">The sequence shown here is derived from an EMBL/GenBank/DDBJ whole genome shotgun (WGS) entry which is preliminary data.</text>
</comment>
<evidence type="ECO:0000256" key="13">
    <source>
        <dbReference type="SAM" id="SignalP"/>
    </source>
</evidence>
<dbReference type="EMBL" id="RPFL01000006">
    <property type="protein sequence ID" value="RPD89525.1"/>
    <property type="molecule type" value="Genomic_DNA"/>
</dbReference>
<keyword evidence="12 14" id="KW-0449">Lipoprotein</keyword>
<feature type="chain" id="PRO_5018217916" description="Outer-membrane lipoprotein LolB" evidence="13">
    <location>
        <begin position="20"/>
        <end position="194"/>
    </location>
</feature>
<dbReference type="GO" id="GO:0015031">
    <property type="term" value="P:protein transport"/>
    <property type="evidence" value="ECO:0007669"/>
    <property type="project" value="UniProtKB-KW"/>
</dbReference>
<evidence type="ECO:0000256" key="5">
    <source>
        <dbReference type="ARBA" id="ARBA00022448"/>
    </source>
</evidence>
<gene>
    <name evidence="14" type="primary">lolB</name>
    <name evidence="14" type="ORF">EGK74_03510</name>
</gene>
<keyword evidence="10" id="KW-0143">Chaperone</keyword>
<keyword evidence="5" id="KW-0813">Transport</keyword>
<dbReference type="CDD" id="cd16326">
    <property type="entry name" value="LolB"/>
    <property type="match status" value="1"/>
</dbReference>
<comment type="similarity">
    <text evidence="2">Belongs to the LolB family.</text>
</comment>